<dbReference type="NCBIfam" id="TIGR03173">
    <property type="entry name" value="pbuX"/>
    <property type="match status" value="1"/>
</dbReference>
<feature type="transmembrane region" description="Helical" evidence="8">
    <location>
        <begin position="136"/>
        <end position="158"/>
    </location>
</feature>
<feature type="transmembrane region" description="Helical" evidence="8">
    <location>
        <begin position="196"/>
        <end position="219"/>
    </location>
</feature>
<evidence type="ECO:0000256" key="6">
    <source>
        <dbReference type="ARBA" id="ARBA00022989"/>
    </source>
</evidence>
<keyword evidence="3" id="KW-0813">Transport</keyword>
<organism evidence="9 10">
    <name type="scientific">Crenobacter oryzisoli</name>
    <dbReference type="NCBI Taxonomy" id="3056844"/>
    <lineage>
        <taxon>Bacteria</taxon>
        <taxon>Pseudomonadati</taxon>
        <taxon>Pseudomonadota</taxon>
        <taxon>Betaproteobacteria</taxon>
        <taxon>Neisseriales</taxon>
        <taxon>Neisseriaceae</taxon>
        <taxon>Crenobacter</taxon>
    </lineage>
</organism>
<comment type="caution">
    <text evidence="9">The sequence shown here is derived from an EMBL/GenBank/DDBJ whole genome shotgun (WGS) entry which is preliminary data.</text>
</comment>
<keyword evidence="6 8" id="KW-1133">Transmembrane helix</keyword>
<feature type="transmembrane region" description="Helical" evidence="8">
    <location>
        <begin position="384"/>
        <end position="403"/>
    </location>
</feature>
<evidence type="ECO:0000256" key="8">
    <source>
        <dbReference type="SAM" id="Phobius"/>
    </source>
</evidence>
<feature type="transmembrane region" description="Helical" evidence="8">
    <location>
        <begin position="323"/>
        <end position="346"/>
    </location>
</feature>
<keyword evidence="10" id="KW-1185">Reference proteome</keyword>
<gene>
    <name evidence="9" type="ORF">QU481_20425</name>
</gene>
<dbReference type="NCBIfam" id="NF037981">
    <property type="entry name" value="NCS2_1"/>
    <property type="match status" value="1"/>
</dbReference>
<feature type="transmembrane region" description="Helical" evidence="8">
    <location>
        <begin position="249"/>
        <end position="269"/>
    </location>
</feature>
<sequence>MSTQSTTLNSEHPIDQKLPWSTMVPVALQHVMVMYAGAIAVPLIIGGALKLPPEQIAYLLNADLFTAGIVTLIQCLGLWKFGIRMPVIMGVTFAAVGPMVAMANAGMGLPHIFGAVIASGIFTVLIAPLFGRLMKFFPPVVTGTIIATIGITLFKVGITWAGGGAKSADFGTVHHIGMAGFVLVLILMINKFGRGFVANVSVLLGLVAGYIVAASLGLVNFAPVNKAAWFSAIVPFSFGLPQFDLGSIVSLSLVMIVVLVESTGMFLALGELCDRKVDSDSLIRGLRTDGLGTLLGGIFNTFPHTSFSQNIGLVGMTGVKSRWAVACSGVILVLFGLFPKMGAIIASIPQSVLGGAGICMFGMVAATGIKILQRVNFENRNNLLIVSVSLGLGAVPMVSPDFFHSLPSWTAPLTHSGITLAAVSAILLNAFFNRSHSAAGAEHELAHSVHAE</sequence>
<proteinExistence type="inferred from homology"/>
<feature type="transmembrane region" description="Helical" evidence="8">
    <location>
        <begin position="56"/>
        <end position="79"/>
    </location>
</feature>
<accession>A0ABT7XTU3</accession>
<evidence type="ECO:0000313" key="9">
    <source>
        <dbReference type="EMBL" id="MDN0077211.1"/>
    </source>
</evidence>
<name>A0ABT7XTU3_9NEIS</name>
<comment type="subcellular location">
    <subcellularLocation>
        <location evidence="1">Cell membrane</location>
        <topology evidence="1">Multi-pass membrane protein</topology>
    </subcellularLocation>
</comment>
<feature type="transmembrane region" description="Helical" evidence="8">
    <location>
        <begin position="112"/>
        <end position="130"/>
    </location>
</feature>
<evidence type="ECO:0000256" key="7">
    <source>
        <dbReference type="ARBA" id="ARBA00023136"/>
    </source>
</evidence>
<dbReference type="EMBL" id="JAUEDK010000057">
    <property type="protein sequence ID" value="MDN0077211.1"/>
    <property type="molecule type" value="Genomic_DNA"/>
</dbReference>
<evidence type="ECO:0000256" key="1">
    <source>
        <dbReference type="ARBA" id="ARBA00004651"/>
    </source>
</evidence>
<dbReference type="InterPro" id="IPR006042">
    <property type="entry name" value="Xan_ur_permease"/>
</dbReference>
<keyword evidence="7 8" id="KW-0472">Membrane</keyword>
<dbReference type="InterPro" id="IPR017588">
    <property type="entry name" value="UacT-like"/>
</dbReference>
<feature type="transmembrane region" description="Helical" evidence="8">
    <location>
        <begin position="409"/>
        <end position="432"/>
    </location>
</feature>
<protein>
    <submittedName>
        <fullName evidence="9">Nucleobase:cation symporter-2 family protein</fullName>
    </submittedName>
</protein>
<keyword evidence="4" id="KW-1003">Cell membrane</keyword>
<keyword evidence="5 8" id="KW-0812">Transmembrane</keyword>
<dbReference type="Proteomes" id="UP001168540">
    <property type="component" value="Unassembled WGS sequence"/>
</dbReference>
<reference evidence="9" key="1">
    <citation type="submission" date="2023-06" db="EMBL/GenBank/DDBJ databases">
        <authorList>
            <person name="Zhang S."/>
        </authorList>
    </citation>
    <scope>NUCLEOTIDE SEQUENCE</scope>
    <source>
        <strain evidence="9">SG2303</strain>
    </source>
</reference>
<dbReference type="RefSeq" id="WP_289831857.1">
    <property type="nucleotide sequence ID" value="NZ_JAUEDK010000057.1"/>
</dbReference>
<feature type="transmembrane region" description="Helical" evidence="8">
    <location>
        <begin position="352"/>
        <end position="372"/>
    </location>
</feature>
<evidence type="ECO:0000256" key="4">
    <source>
        <dbReference type="ARBA" id="ARBA00022475"/>
    </source>
</evidence>
<dbReference type="PANTHER" id="PTHR42810">
    <property type="entry name" value="PURINE PERMEASE C1399.01C-RELATED"/>
    <property type="match status" value="1"/>
</dbReference>
<feature type="transmembrane region" description="Helical" evidence="8">
    <location>
        <begin position="170"/>
        <end position="190"/>
    </location>
</feature>
<evidence type="ECO:0000256" key="2">
    <source>
        <dbReference type="ARBA" id="ARBA00008821"/>
    </source>
</evidence>
<evidence type="ECO:0000256" key="5">
    <source>
        <dbReference type="ARBA" id="ARBA00022692"/>
    </source>
</evidence>
<dbReference type="NCBIfam" id="TIGR00801">
    <property type="entry name" value="ncs2"/>
    <property type="match status" value="1"/>
</dbReference>
<comment type="similarity">
    <text evidence="2">Belongs to the nucleobase:cation symporter-2 (NCS2) (TC 2.A.40) family.</text>
</comment>
<dbReference type="Pfam" id="PF00860">
    <property type="entry name" value="Xan_ur_permease"/>
    <property type="match status" value="1"/>
</dbReference>
<evidence type="ECO:0000256" key="3">
    <source>
        <dbReference type="ARBA" id="ARBA00022448"/>
    </source>
</evidence>
<dbReference type="InterPro" id="IPR006043">
    <property type="entry name" value="NCS2"/>
</dbReference>
<evidence type="ECO:0000313" key="10">
    <source>
        <dbReference type="Proteomes" id="UP001168540"/>
    </source>
</evidence>
<feature type="transmembrane region" description="Helical" evidence="8">
    <location>
        <begin position="27"/>
        <end position="49"/>
    </location>
</feature>
<dbReference type="PROSITE" id="PS01116">
    <property type="entry name" value="XANTH_URACIL_PERMASE"/>
    <property type="match status" value="1"/>
</dbReference>
<feature type="transmembrane region" description="Helical" evidence="8">
    <location>
        <begin position="85"/>
        <end position="105"/>
    </location>
</feature>
<dbReference type="PANTHER" id="PTHR42810:SF4">
    <property type="entry name" value="URIC ACID TRANSPORTER UACT"/>
    <property type="match status" value="1"/>
</dbReference>